<gene>
    <name evidence="1" type="ORF">HPB49_012210</name>
</gene>
<evidence type="ECO:0000313" key="1">
    <source>
        <dbReference type="EMBL" id="KAH7949560.1"/>
    </source>
</evidence>
<proteinExistence type="predicted"/>
<comment type="caution">
    <text evidence="1">The sequence shown here is derived from an EMBL/GenBank/DDBJ whole genome shotgun (WGS) entry which is preliminary data.</text>
</comment>
<keyword evidence="2" id="KW-1185">Reference proteome</keyword>
<accession>A0ACB8CR67</accession>
<dbReference type="Proteomes" id="UP000821865">
    <property type="component" value="Chromosome 5"/>
</dbReference>
<protein>
    <submittedName>
        <fullName evidence="1">Uncharacterized protein</fullName>
    </submittedName>
</protein>
<dbReference type="EMBL" id="CM023474">
    <property type="protein sequence ID" value="KAH7949560.1"/>
    <property type="molecule type" value="Genomic_DNA"/>
</dbReference>
<reference evidence="1" key="1">
    <citation type="submission" date="2020-05" db="EMBL/GenBank/DDBJ databases">
        <title>Large-scale comparative analyses of tick genomes elucidate their genetic diversity and vector capacities.</title>
        <authorList>
            <person name="Jia N."/>
            <person name="Wang J."/>
            <person name="Shi W."/>
            <person name="Du L."/>
            <person name="Sun Y."/>
            <person name="Zhan W."/>
            <person name="Jiang J."/>
            <person name="Wang Q."/>
            <person name="Zhang B."/>
            <person name="Ji P."/>
            <person name="Sakyi L.B."/>
            <person name="Cui X."/>
            <person name="Yuan T."/>
            <person name="Jiang B."/>
            <person name="Yang W."/>
            <person name="Lam T.T.-Y."/>
            <person name="Chang Q."/>
            <person name="Ding S."/>
            <person name="Wang X."/>
            <person name="Zhu J."/>
            <person name="Ruan X."/>
            <person name="Zhao L."/>
            <person name="Wei J."/>
            <person name="Que T."/>
            <person name="Du C."/>
            <person name="Cheng J."/>
            <person name="Dai P."/>
            <person name="Han X."/>
            <person name="Huang E."/>
            <person name="Gao Y."/>
            <person name="Liu J."/>
            <person name="Shao H."/>
            <person name="Ye R."/>
            <person name="Li L."/>
            <person name="Wei W."/>
            <person name="Wang X."/>
            <person name="Wang C."/>
            <person name="Yang T."/>
            <person name="Huo Q."/>
            <person name="Li W."/>
            <person name="Guo W."/>
            <person name="Chen H."/>
            <person name="Zhou L."/>
            <person name="Ni X."/>
            <person name="Tian J."/>
            <person name="Zhou Y."/>
            <person name="Sheng Y."/>
            <person name="Liu T."/>
            <person name="Pan Y."/>
            <person name="Xia L."/>
            <person name="Li J."/>
            <person name="Zhao F."/>
            <person name="Cao W."/>
        </authorList>
    </citation>
    <scope>NUCLEOTIDE SEQUENCE</scope>
    <source>
        <strain evidence="1">Dsil-2018</strain>
    </source>
</reference>
<evidence type="ECO:0000313" key="2">
    <source>
        <dbReference type="Proteomes" id="UP000821865"/>
    </source>
</evidence>
<sequence>MGLFTGAVYFFAVAMVASSRPANKTCNETLEQQVHEAGCRLVGRLPDRWLLRFDSVGGSNESVPVLALVFGLADPTTHIESSKCSSEMTAALAMQGMAKVALPESTARVFFAAKAKVTAELSWPGPLVDELSVGAWELMDSSHDEVETTKDAEFLLRVTREAAVTAIRRQLPRLLLKVLKPRSPTIMQ</sequence>
<organism evidence="1 2">
    <name type="scientific">Dermacentor silvarum</name>
    <name type="common">Tick</name>
    <dbReference type="NCBI Taxonomy" id="543639"/>
    <lineage>
        <taxon>Eukaryota</taxon>
        <taxon>Metazoa</taxon>
        <taxon>Ecdysozoa</taxon>
        <taxon>Arthropoda</taxon>
        <taxon>Chelicerata</taxon>
        <taxon>Arachnida</taxon>
        <taxon>Acari</taxon>
        <taxon>Parasitiformes</taxon>
        <taxon>Ixodida</taxon>
        <taxon>Ixodoidea</taxon>
        <taxon>Ixodidae</taxon>
        <taxon>Rhipicephalinae</taxon>
        <taxon>Dermacentor</taxon>
    </lineage>
</organism>
<name>A0ACB8CR67_DERSI</name>